<accession>A0A804J6M1</accession>
<dbReference type="Gramene" id="Ma05_t20520.1">
    <property type="protein sequence ID" value="Ma05_p20520.1"/>
    <property type="gene ID" value="Ma05_g20520"/>
</dbReference>
<dbReference type="EnsemblPlants" id="Ma05_t20520.1">
    <property type="protein sequence ID" value="Ma05_p20520.1"/>
    <property type="gene ID" value="Ma05_g20520"/>
</dbReference>
<feature type="region of interest" description="Disordered" evidence="1">
    <location>
        <begin position="37"/>
        <end position="66"/>
    </location>
</feature>
<sequence>MFCRANWPHDIDVSVAEKVFLRQCKRKKATKTAIADDESPVAQLDSGSADDLKSIKETPEEKQTSFHGSMSGVFAWSNGLSRSITLAGRDAGWCLLIGTVALPGVVVLLHRRLLSGVPDNGPSRSKPSQEAQLAEDERKNRWA</sequence>
<evidence type="ECO:0000313" key="4">
    <source>
        <dbReference type="EnsemblPlants" id="Ma05_p20520.1"/>
    </source>
</evidence>
<feature type="compositionally biased region" description="Basic and acidic residues" evidence="1">
    <location>
        <begin position="50"/>
        <end position="64"/>
    </location>
</feature>
<keyword evidence="5" id="KW-1185">Reference proteome</keyword>
<evidence type="ECO:0000256" key="2">
    <source>
        <dbReference type="SAM" id="Phobius"/>
    </source>
</evidence>
<dbReference type="Proteomes" id="UP000012960">
    <property type="component" value="Unplaced"/>
</dbReference>
<dbReference type="InParanoid" id="A0A804J6M1"/>
<protein>
    <submittedName>
        <fullName evidence="3">(wild Malaysian banana) hypothetical protein</fullName>
    </submittedName>
</protein>
<proteinExistence type="predicted"/>
<keyword evidence="2" id="KW-0812">Transmembrane</keyword>
<feature type="transmembrane region" description="Helical" evidence="2">
    <location>
        <begin position="91"/>
        <end position="110"/>
    </location>
</feature>
<keyword evidence="2" id="KW-1133">Transmembrane helix</keyword>
<organism evidence="4 5">
    <name type="scientific">Musa acuminata subsp. malaccensis</name>
    <name type="common">Wild banana</name>
    <name type="synonym">Musa malaccensis</name>
    <dbReference type="NCBI Taxonomy" id="214687"/>
    <lineage>
        <taxon>Eukaryota</taxon>
        <taxon>Viridiplantae</taxon>
        <taxon>Streptophyta</taxon>
        <taxon>Embryophyta</taxon>
        <taxon>Tracheophyta</taxon>
        <taxon>Spermatophyta</taxon>
        <taxon>Magnoliopsida</taxon>
        <taxon>Liliopsida</taxon>
        <taxon>Zingiberales</taxon>
        <taxon>Musaceae</taxon>
        <taxon>Musa</taxon>
    </lineage>
</organism>
<feature type="region of interest" description="Disordered" evidence="1">
    <location>
        <begin position="117"/>
        <end position="143"/>
    </location>
</feature>
<dbReference type="AlphaFoldDB" id="A0A804J6M1"/>
<dbReference type="EMBL" id="HG996470">
    <property type="protein sequence ID" value="CAG1839080.1"/>
    <property type="molecule type" value="Genomic_DNA"/>
</dbReference>
<evidence type="ECO:0000313" key="5">
    <source>
        <dbReference type="Proteomes" id="UP000012960"/>
    </source>
</evidence>
<name>A0A804J6M1_MUSAM</name>
<evidence type="ECO:0000256" key="1">
    <source>
        <dbReference type="SAM" id="MobiDB-lite"/>
    </source>
</evidence>
<keyword evidence="2" id="KW-0472">Membrane</keyword>
<evidence type="ECO:0000313" key="3">
    <source>
        <dbReference type="EMBL" id="CAG1839080.1"/>
    </source>
</evidence>
<reference evidence="3" key="1">
    <citation type="submission" date="2021-03" db="EMBL/GenBank/DDBJ databases">
        <authorList>
            <consortium name="Genoscope - CEA"/>
            <person name="William W."/>
        </authorList>
    </citation>
    <scope>NUCLEOTIDE SEQUENCE</scope>
    <source>
        <strain evidence="3">Doubled-haploid Pahang</strain>
    </source>
</reference>
<gene>
    <name evidence="3" type="ORF">GSMUA_272570.1</name>
</gene>
<feature type="compositionally biased region" description="Polar residues" evidence="1">
    <location>
        <begin position="122"/>
        <end position="131"/>
    </location>
</feature>
<reference evidence="4" key="2">
    <citation type="submission" date="2021-05" db="UniProtKB">
        <authorList>
            <consortium name="EnsemblPlants"/>
        </authorList>
    </citation>
    <scope>IDENTIFICATION</scope>
    <source>
        <strain evidence="4">subsp. malaccensis</strain>
    </source>
</reference>